<dbReference type="KEGG" id="clia:C3E79_04700"/>
<dbReference type="OrthoDB" id="4424890at2"/>
<dbReference type="InterPro" id="IPR038728">
    <property type="entry name" value="YkvI-like"/>
</dbReference>
<name>A0A2S0WDQ6_9CORY</name>
<organism evidence="1 2">
    <name type="scientific">Corynebacterium liangguodongii</name>
    <dbReference type="NCBI Taxonomy" id="2079535"/>
    <lineage>
        <taxon>Bacteria</taxon>
        <taxon>Bacillati</taxon>
        <taxon>Actinomycetota</taxon>
        <taxon>Actinomycetes</taxon>
        <taxon>Mycobacteriales</taxon>
        <taxon>Corynebacteriaceae</taxon>
        <taxon>Corynebacterium</taxon>
    </lineage>
</organism>
<keyword evidence="2" id="KW-1185">Reference proteome</keyword>
<dbReference type="AlphaFoldDB" id="A0A2S0WDQ6"/>
<evidence type="ECO:0000313" key="2">
    <source>
        <dbReference type="Proteomes" id="UP000244754"/>
    </source>
</evidence>
<reference evidence="2" key="1">
    <citation type="submission" date="2018-01" db="EMBL/GenBank/DDBJ databases">
        <authorList>
            <person name="Li J."/>
        </authorList>
    </citation>
    <scope>NUCLEOTIDE SEQUENCE [LARGE SCALE GENOMIC DNA]</scope>
    <source>
        <strain evidence="2">2184</strain>
    </source>
</reference>
<sequence length="472" mass="50871">MKKAIKLALAFVGLLVGAGFASGQETIQYFLSYGYWGIVGTIVAGLIMIILGATLFQQGSYYLADDHSAVFTSVSRPIVAGFMDIATMFTLFSIGFVMVAGAGSNLEQQFGFPTWVGAVIMTLALIASGFLDVDKLTGVISAITPLLIIAVIGALMVTIVNMPDNLSSLNELAMRNEPAAGLFGNWFLSAVNYASLNIIVGVSMILVIAGTELNPREAGTGGLIGGMIFAFLLVILAFIIFANMEGVFGADLPLLMVFDNMHPAVGVVVALIIYLMIYNTAVGMFYGMARRLSASKPQRFRPIYFTVVLIGFALSFIGFADLVSWVYPVIGYLGMALIIVMLLAWVRDRAAIQQETRRRERLAALAGDALDPTHSTLGPKQRKEVEKLLNQSNVDDANLWQTVQEDVAAELDADPDSEFSLHDMPDLDPDSDDYSGAPTSTKEAPVDWEAYDSLYQTGSFRAVKPGEADSGK</sequence>
<dbReference type="PANTHER" id="PTHR37814">
    <property type="entry name" value="CONSERVED MEMBRANE PROTEIN"/>
    <property type="match status" value="1"/>
</dbReference>
<proteinExistence type="predicted"/>
<dbReference type="RefSeq" id="WP_108403873.1">
    <property type="nucleotide sequence ID" value="NZ_CP026948.1"/>
</dbReference>
<dbReference type="EMBL" id="CP026948">
    <property type="protein sequence ID" value="AWB83864.1"/>
    <property type="molecule type" value="Genomic_DNA"/>
</dbReference>
<gene>
    <name evidence="1" type="ORF">C3E79_04700</name>
</gene>
<accession>A0A2S0WDQ6</accession>
<protein>
    <submittedName>
        <fullName evidence="1">Uncharacterized protein</fullName>
    </submittedName>
</protein>
<dbReference type="PANTHER" id="PTHR37814:SF1">
    <property type="entry name" value="MEMBRANE PROTEIN"/>
    <property type="match status" value="1"/>
</dbReference>
<dbReference type="Proteomes" id="UP000244754">
    <property type="component" value="Chromosome"/>
</dbReference>
<evidence type="ECO:0000313" key="1">
    <source>
        <dbReference type="EMBL" id="AWB83864.1"/>
    </source>
</evidence>